<evidence type="ECO:0000259" key="2">
    <source>
        <dbReference type="Pfam" id="PF16242"/>
    </source>
</evidence>
<dbReference type="SUPFAM" id="SSF50475">
    <property type="entry name" value="FMN-binding split barrel"/>
    <property type="match status" value="1"/>
</dbReference>
<dbReference type="Gene3D" id="2.30.110.10">
    <property type="entry name" value="Electron Transport, Fmn-binding Protein, Chain A"/>
    <property type="match status" value="1"/>
</dbReference>
<dbReference type="Proteomes" id="UP000030816">
    <property type="component" value="Unassembled WGS sequence"/>
</dbReference>
<protein>
    <submittedName>
        <fullName evidence="3">Protein bli-3</fullName>
    </submittedName>
</protein>
<dbReference type="PANTHER" id="PTHR34818">
    <property type="entry name" value="PROTEIN BLI-3"/>
    <property type="match status" value="1"/>
</dbReference>
<dbReference type="OrthoDB" id="434253at2759"/>
<dbReference type="AlphaFoldDB" id="A0A0B2WT44"/>
<keyword evidence="4" id="KW-1185">Reference proteome</keyword>
<dbReference type="GeneID" id="63740443"/>
<accession>A0A0B2WT44</accession>
<dbReference type="HOGENOM" id="CLU_091428_0_0_1"/>
<dbReference type="Pfam" id="PF16242">
    <property type="entry name" value="Pyrid_ox_like"/>
    <property type="match status" value="1"/>
</dbReference>
<sequence length="205" mass="22024">MSFSNTSTGDKPADPYSQANKEEVDVRTKVTDLGNFVTKCKYGMMTTRSAGSDRLVSRCMALAGTVNNGADLIFFTNTESGKTDDVAGDPHANMAFLNAAGEWASVSGRASIITDRDAIKKYYSPVLKAWLGDLGDGVHDASENDPRIGIVKIAAETATYALSAKGQIMQAVEVAQSTLTGKPAVVNSLRHVSEEEFKAWREHQV</sequence>
<gene>
    <name evidence="3" type="ORF">MAM_05988</name>
</gene>
<evidence type="ECO:0000313" key="3">
    <source>
        <dbReference type="EMBL" id="KHN96140.1"/>
    </source>
</evidence>
<feature type="region of interest" description="Disordered" evidence="1">
    <location>
        <begin position="1"/>
        <end position="23"/>
    </location>
</feature>
<dbReference type="EMBL" id="AZHE01000017">
    <property type="protein sequence ID" value="KHN96140.1"/>
    <property type="molecule type" value="Genomic_DNA"/>
</dbReference>
<proteinExistence type="predicted"/>
<feature type="domain" description="General stress protein FMN-binding split barrel" evidence="2">
    <location>
        <begin position="30"/>
        <end position="182"/>
    </location>
</feature>
<dbReference type="InterPro" id="IPR052917">
    <property type="entry name" value="Stress-Dev_Protein"/>
</dbReference>
<dbReference type="RefSeq" id="XP_040677206.1">
    <property type="nucleotide sequence ID" value="XM_040824786.1"/>
</dbReference>
<dbReference type="InterPro" id="IPR038725">
    <property type="entry name" value="YdaG_split_barrel_FMN-bd"/>
</dbReference>
<evidence type="ECO:0000313" key="4">
    <source>
        <dbReference type="Proteomes" id="UP000030816"/>
    </source>
</evidence>
<reference evidence="3 4" key="1">
    <citation type="journal article" date="2014" name="Proc. Natl. Acad. Sci. U.S.A.">
        <title>Trajectory and genomic determinants of fungal-pathogen speciation and host adaptation.</title>
        <authorList>
            <person name="Hu X."/>
            <person name="Xiao G."/>
            <person name="Zheng P."/>
            <person name="Shang Y."/>
            <person name="Su Y."/>
            <person name="Zhang X."/>
            <person name="Liu X."/>
            <person name="Zhan S."/>
            <person name="St Leger R.J."/>
            <person name="Wang C."/>
        </authorList>
    </citation>
    <scope>NUCLEOTIDE SEQUENCE [LARGE SCALE GENOMIC DNA]</scope>
    <source>
        <strain evidence="3 4">ARSEF 1941</strain>
    </source>
</reference>
<dbReference type="STRING" id="1081103.A0A0B2WT44"/>
<organism evidence="3 4">
    <name type="scientific">Metarhizium album (strain ARSEF 1941)</name>
    <dbReference type="NCBI Taxonomy" id="1081103"/>
    <lineage>
        <taxon>Eukaryota</taxon>
        <taxon>Fungi</taxon>
        <taxon>Dikarya</taxon>
        <taxon>Ascomycota</taxon>
        <taxon>Pezizomycotina</taxon>
        <taxon>Sordariomycetes</taxon>
        <taxon>Hypocreomycetidae</taxon>
        <taxon>Hypocreales</taxon>
        <taxon>Clavicipitaceae</taxon>
        <taxon>Metarhizium</taxon>
    </lineage>
</organism>
<comment type="caution">
    <text evidence="3">The sequence shown here is derived from an EMBL/GenBank/DDBJ whole genome shotgun (WGS) entry which is preliminary data.</text>
</comment>
<dbReference type="InterPro" id="IPR012349">
    <property type="entry name" value="Split_barrel_FMN-bd"/>
</dbReference>
<name>A0A0B2WT44_METAS</name>
<evidence type="ECO:0000256" key="1">
    <source>
        <dbReference type="SAM" id="MobiDB-lite"/>
    </source>
</evidence>
<dbReference type="PANTHER" id="PTHR34818:SF1">
    <property type="entry name" value="PROTEIN BLI-3"/>
    <property type="match status" value="1"/>
</dbReference>